<name>A0A0F6U0Y3_MICAE</name>
<dbReference type="GO" id="GO:0006310">
    <property type="term" value="P:DNA recombination"/>
    <property type="evidence" value="ECO:0007669"/>
    <property type="project" value="UniProtKB-KW"/>
</dbReference>
<evidence type="ECO:0000256" key="1">
    <source>
        <dbReference type="ARBA" id="ARBA00023172"/>
    </source>
</evidence>
<dbReference type="EMBL" id="CP011304">
    <property type="protein sequence ID" value="AKE62607.1"/>
    <property type="molecule type" value="Genomic_DNA"/>
</dbReference>
<accession>A0A0F6U0Y3</accession>
<dbReference type="Gene3D" id="1.10.443.10">
    <property type="entry name" value="Intergrase catalytic core"/>
    <property type="match status" value="1"/>
</dbReference>
<evidence type="ECO:0000313" key="2">
    <source>
        <dbReference type="EMBL" id="AKE62607.1"/>
    </source>
</evidence>
<reference evidence="2 3" key="1">
    <citation type="journal article" date="2015" name="Genome Announc.">
        <title>Complete Genome Sequence of Microcystis aeruginosa NIES-2549, a Bloom-Forming Cyanobacterium from Lake Kasumigaura, Japan.</title>
        <authorList>
            <person name="Yamaguchi H."/>
            <person name="Suzuki S."/>
            <person name="Tanabe Y."/>
            <person name="Osana Y."/>
            <person name="Shimura Y."/>
            <person name="Ishida K."/>
            <person name="Kawachi M."/>
        </authorList>
    </citation>
    <scope>NUCLEOTIDE SEQUENCE [LARGE SCALE GENOMIC DNA]</scope>
    <source>
        <strain evidence="2 3">NIES-2549</strain>
    </source>
</reference>
<dbReference type="GO" id="GO:0015074">
    <property type="term" value="P:DNA integration"/>
    <property type="evidence" value="ECO:0007669"/>
    <property type="project" value="InterPro"/>
</dbReference>
<evidence type="ECO:0000313" key="3">
    <source>
        <dbReference type="Proteomes" id="UP000034103"/>
    </source>
</evidence>
<dbReference type="SUPFAM" id="SSF56349">
    <property type="entry name" value="DNA breaking-rejoining enzymes"/>
    <property type="match status" value="1"/>
</dbReference>
<dbReference type="InterPro" id="IPR013762">
    <property type="entry name" value="Integrase-like_cat_sf"/>
</dbReference>
<dbReference type="AlphaFoldDB" id="A0A0F6U0Y3"/>
<gene>
    <name evidence="2" type="ORF">MYAER_0243</name>
</gene>
<dbReference type="GO" id="GO:0003677">
    <property type="term" value="F:DNA binding"/>
    <property type="evidence" value="ECO:0007669"/>
    <property type="project" value="InterPro"/>
</dbReference>
<sequence length="43" mass="4846">MSRRGTDLKTIQAVSGHASIANLQRYIELDPDRTKNALEKIFS</sequence>
<proteinExistence type="predicted"/>
<organism evidence="2 3">
    <name type="scientific">Microcystis aeruginosa NIES-2549</name>
    <dbReference type="NCBI Taxonomy" id="1641812"/>
    <lineage>
        <taxon>Bacteria</taxon>
        <taxon>Bacillati</taxon>
        <taxon>Cyanobacteriota</taxon>
        <taxon>Cyanophyceae</taxon>
        <taxon>Oscillatoriophycideae</taxon>
        <taxon>Chroococcales</taxon>
        <taxon>Microcystaceae</taxon>
        <taxon>Microcystis</taxon>
    </lineage>
</organism>
<dbReference type="PATRIC" id="fig|1641812.3.peg.254"/>
<dbReference type="Proteomes" id="UP000034103">
    <property type="component" value="Chromosome"/>
</dbReference>
<dbReference type="InterPro" id="IPR011010">
    <property type="entry name" value="DNA_brk_join_enz"/>
</dbReference>
<dbReference type="HOGENOM" id="CLU_3235976_0_0_3"/>
<protein>
    <submittedName>
        <fullName evidence="2">Uncharacterized protein</fullName>
    </submittedName>
</protein>
<keyword evidence="1" id="KW-0233">DNA recombination</keyword>